<keyword evidence="3" id="KW-0808">Transferase</keyword>
<reference evidence="3 4" key="1">
    <citation type="journal article" date="2016" name="Int. J. Syst. Evol. Microbiol.">
        <title>Lysobacter erysipheiresistens sp. nov., an antagonist of powdery mildew, isolated from tobacco-cultivated soil.</title>
        <authorList>
            <person name="Xie B."/>
            <person name="Li T."/>
            <person name="Lin X."/>
            <person name="Wang C.J."/>
            <person name="Chen Y.J."/>
            <person name="Liu W.J."/>
            <person name="Zhao Z.W."/>
        </authorList>
    </citation>
    <scope>NUCLEOTIDE SEQUENCE [LARGE SCALE GENOMIC DNA]</scope>
    <source>
        <strain evidence="3 4">RS-LYSO-3</strain>
    </source>
</reference>
<keyword evidence="1" id="KW-0175">Coiled coil</keyword>
<dbReference type="Gene3D" id="3.40.50.150">
    <property type="entry name" value="Vaccinia Virus protein VP39"/>
    <property type="match status" value="1"/>
</dbReference>
<evidence type="ECO:0000256" key="1">
    <source>
        <dbReference type="SAM" id="Coils"/>
    </source>
</evidence>
<accession>A0ABU7YYX1</accession>
<dbReference type="InterPro" id="IPR006342">
    <property type="entry name" value="FkbM_mtfrase"/>
</dbReference>
<feature type="domain" description="Methyltransferase FkbM" evidence="2">
    <location>
        <begin position="61"/>
        <end position="209"/>
    </location>
</feature>
<evidence type="ECO:0000259" key="2">
    <source>
        <dbReference type="Pfam" id="PF05050"/>
    </source>
</evidence>
<dbReference type="RefSeq" id="WP_332616660.1">
    <property type="nucleotide sequence ID" value="NZ_JAXGFP010000004.1"/>
</dbReference>
<name>A0ABU7YYX1_9GAMM</name>
<dbReference type="GO" id="GO:0032259">
    <property type="term" value="P:methylation"/>
    <property type="evidence" value="ECO:0007669"/>
    <property type="project" value="UniProtKB-KW"/>
</dbReference>
<feature type="coiled-coil region" evidence="1">
    <location>
        <begin position="272"/>
        <end position="299"/>
    </location>
</feature>
<dbReference type="GO" id="GO:0008168">
    <property type="term" value="F:methyltransferase activity"/>
    <property type="evidence" value="ECO:0007669"/>
    <property type="project" value="UniProtKB-KW"/>
</dbReference>
<dbReference type="NCBIfam" id="TIGR01444">
    <property type="entry name" value="fkbM_fam"/>
    <property type="match status" value="1"/>
</dbReference>
<gene>
    <name evidence="3" type="ORF">SNE34_09055</name>
</gene>
<sequence>MGKIVERLQIEIEYAGTPVLFTLPSRDDHISKILTTDRNFYEIDMLEALAPALNEGDLVVDAGANIGNHTIFFAKILKCRVLAFEAFPATAAVLAENVKANDLTALVQVHQVALGERSGAASVVAYDETNVGGTTLKTDKRGSIPITPLDKVDIDGMVRLLKIDVEGMDLAVLKGARRILERDRPWIVCEAGSDAAYQSIHGFMDGLGYTCTAVYNATDTFLFLPSRSDDERRLLVDRAFAQMMAMQRGERQIAAGLAQAGRYSERMKREALAEVQGRLETWDKKQAELEQKLVIATDRDTRAELDREQSLVKLAAFERQQEASVAALAEMRATLQAERQQAAAQLADAQGRANEGRKEITALLERSMQARQVLEQQRASLARLEATLGRERAEHEAQVTDLRESAQRTLAAAEAQASHLSERLVKRDGQLARHERELADKQRRIVDAHRVLRLRTHSVSELERQLAVERQSLATANDELDSLRASTSFKLGVLVVSSMRSPIRAFALLWNIPVLLWREWHRRGRGGKSPRGDS</sequence>
<feature type="coiled-coil region" evidence="1">
    <location>
        <begin position="325"/>
        <end position="486"/>
    </location>
</feature>
<comment type="caution">
    <text evidence="3">The sequence shown here is derived from an EMBL/GenBank/DDBJ whole genome shotgun (WGS) entry which is preliminary data.</text>
</comment>
<dbReference type="EMBL" id="JAXGFP010000004">
    <property type="protein sequence ID" value="MEG3184157.1"/>
    <property type="molecule type" value="Genomic_DNA"/>
</dbReference>
<dbReference type="InterPro" id="IPR052514">
    <property type="entry name" value="SAM-dependent_MTase"/>
</dbReference>
<keyword evidence="4" id="KW-1185">Reference proteome</keyword>
<dbReference type="InterPro" id="IPR029063">
    <property type="entry name" value="SAM-dependent_MTases_sf"/>
</dbReference>
<organism evidence="3 4">
    <name type="scientific">Novilysobacter erysipheiresistens</name>
    <dbReference type="NCBI Taxonomy" id="1749332"/>
    <lineage>
        <taxon>Bacteria</taxon>
        <taxon>Pseudomonadati</taxon>
        <taxon>Pseudomonadota</taxon>
        <taxon>Gammaproteobacteria</taxon>
        <taxon>Lysobacterales</taxon>
        <taxon>Lysobacteraceae</taxon>
        <taxon>Novilysobacter</taxon>
    </lineage>
</organism>
<proteinExistence type="predicted"/>
<evidence type="ECO:0000313" key="4">
    <source>
        <dbReference type="Proteomes" id="UP001355056"/>
    </source>
</evidence>
<dbReference type="SUPFAM" id="SSF53335">
    <property type="entry name" value="S-adenosyl-L-methionine-dependent methyltransferases"/>
    <property type="match status" value="1"/>
</dbReference>
<keyword evidence="3" id="KW-0489">Methyltransferase</keyword>
<dbReference type="Proteomes" id="UP001355056">
    <property type="component" value="Unassembled WGS sequence"/>
</dbReference>
<dbReference type="PANTHER" id="PTHR34203">
    <property type="entry name" value="METHYLTRANSFERASE, FKBM FAMILY PROTEIN"/>
    <property type="match status" value="1"/>
</dbReference>
<evidence type="ECO:0000313" key="3">
    <source>
        <dbReference type="EMBL" id="MEG3184157.1"/>
    </source>
</evidence>
<protein>
    <submittedName>
        <fullName evidence="3">FkbM family methyltransferase</fullName>
    </submittedName>
</protein>
<dbReference type="PANTHER" id="PTHR34203:SF15">
    <property type="entry name" value="SLL1173 PROTEIN"/>
    <property type="match status" value="1"/>
</dbReference>
<dbReference type="Pfam" id="PF05050">
    <property type="entry name" value="Methyltransf_21"/>
    <property type="match status" value="1"/>
</dbReference>